<proteinExistence type="predicted"/>
<evidence type="ECO:0008006" key="3">
    <source>
        <dbReference type="Google" id="ProtNLM"/>
    </source>
</evidence>
<evidence type="ECO:0000313" key="2">
    <source>
        <dbReference type="Proteomes" id="UP000325755"/>
    </source>
</evidence>
<dbReference type="Gene3D" id="3.40.630.30">
    <property type="match status" value="1"/>
</dbReference>
<name>A0A5Q0BMB4_9GAMM</name>
<accession>A0A5Q0BMB4</accession>
<organism evidence="1 2">
    <name type="scientific">Candidatus Methylospira mobilis</name>
    <dbReference type="NCBI Taxonomy" id="1808979"/>
    <lineage>
        <taxon>Bacteria</taxon>
        <taxon>Pseudomonadati</taxon>
        <taxon>Pseudomonadota</taxon>
        <taxon>Gammaproteobacteria</taxon>
        <taxon>Methylococcales</taxon>
        <taxon>Methylococcaceae</taxon>
        <taxon>Candidatus Methylospira</taxon>
    </lineage>
</organism>
<dbReference type="EMBL" id="CP044205">
    <property type="protein sequence ID" value="QFY44749.1"/>
    <property type="molecule type" value="Genomic_DNA"/>
</dbReference>
<sequence>MPHVVVENLGELLVVYAVRQAKVAFNLIGGSFLFVDEKDDGLAKYYARFGFVPILDDPLTLCMPNADIPDI</sequence>
<reference evidence="1 2" key="1">
    <citation type="submission" date="2019-09" db="EMBL/GenBank/DDBJ databases">
        <title>Ecophysiology of the spiral-shaped methanotroph Methylospira mobilis as revealed by the complete genome sequence.</title>
        <authorList>
            <person name="Oshkin I.Y."/>
            <person name="Dedysh S.N."/>
            <person name="Miroshnikov K."/>
            <person name="Danilova O.V."/>
            <person name="Hakobyan A."/>
            <person name="Liesack W."/>
        </authorList>
    </citation>
    <scope>NUCLEOTIDE SEQUENCE [LARGE SCALE GENOMIC DNA]</scope>
    <source>
        <strain evidence="1 2">Shm1</strain>
    </source>
</reference>
<dbReference type="RefSeq" id="WP_153250714.1">
    <property type="nucleotide sequence ID" value="NZ_CP044205.1"/>
</dbReference>
<dbReference type="Proteomes" id="UP000325755">
    <property type="component" value="Chromosome"/>
</dbReference>
<evidence type="ECO:0000313" key="1">
    <source>
        <dbReference type="EMBL" id="QFY44749.1"/>
    </source>
</evidence>
<dbReference type="KEGG" id="mmob:F6R98_20700"/>
<dbReference type="AlphaFoldDB" id="A0A5Q0BMB4"/>
<gene>
    <name evidence="1" type="ORF">F6R98_20700</name>
</gene>
<dbReference type="InParanoid" id="A0A5Q0BMB4"/>
<dbReference type="OrthoDB" id="9799147at2"/>
<protein>
    <recommendedName>
        <fullName evidence="3">GNAT family N-acetyltransferase</fullName>
    </recommendedName>
</protein>
<keyword evidence="2" id="KW-1185">Reference proteome</keyword>